<dbReference type="OrthoDB" id="5367645at2759"/>
<keyword evidence="2" id="KW-1133">Transmembrane helix</keyword>
<dbReference type="Proteomes" id="UP000030651">
    <property type="component" value="Unassembled WGS sequence"/>
</dbReference>
<dbReference type="KEGG" id="pfy:PFICI_04919"/>
<organism evidence="3 4">
    <name type="scientific">Pestalotiopsis fici (strain W106-1 / CGMCC3.15140)</name>
    <dbReference type="NCBI Taxonomy" id="1229662"/>
    <lineage>
        <taxon>Eukaryota</taxon>
        <taxon>Fungi</taxon>
        <taxon>Dikarya</taxon>
        <taxon>Ascomycota</taxon>
        <taxon>Pezizomycotina</taxon>
        <taxon>Sordariomycetes</taxon>
        <taxon>Xylariomycetidae</taxon>
        <taxon>Amphisphaeriales</taxon>
        <taxon>Sporocadaceae</taxon>
        <taxon>Pestalotiopsis</taxon>
    </lineage>
</organism>
<dbReference type="CDD" id="cd12087">
    <property type="entry name" value="TM_EGFR-like"/>
    <property type="match status" value="1"/>
</dbReference>
<reference evidence="4" key="1">
    <citation type="journal article" date="2015" name="BMC Genomics">
        <title>Genomic and transcriptomic analysis of the endophytic fungus Pestalotiopsis fici reveals its lifestyle and high potential for synthesis of natural products.</title>
        <authorList>
            <person name="Wang X."/>
            <person name="Zhang X."/>
            <person name="Liu L."/>
            <person name="Xiang M."/>
            <person name="Wang W."/>
            <person name="Sun X."/>
            <person name="Che Y."/>
            <person name="Guo L."/>
            <person name="Liu G."/>
            <person name="Guo L."/>
            <person name="Wang C."/>
            <person name="Yin W.B."/>
            <person name="Stadler M."/>
            <person name="Zhang X."/>
            <person name="Liu X."/>
        </authorList>
    </citation>
    <scope>NUCLEOTIDE SEQUENCE [LARGE SCALE GENOMIC DNA]</scope>
    <source>
        <strain evidence="4">W106-1 / CGMCC3.15140</strain>
    </source>
</reference>
<feature type="transmembrane region" description="Helical" evidence="2">
    <location>
        <begin position="191"/>
        <end position="216"/>
    </location>
</feature>
<evidence type="ECO:0000313" key="3">
    <source>
        <dbReference type="EMBL" id="ETS83043.1"/>
    </source>
</evidence>
<evidence type="ECO:0000256" key="2">
    <source>
        <dbReference type="SAM" id="Phobius"/>
    </source>
</evidence>
<dbReference type="OMA" id="ANSPRWG"/>
<dbReference type="STRING" id="1229662.W3XAB2"/>
<dbReference type="AlphaFoldDB" id="W3XAB2"/>
<proteinExistence type="predicted"/>
<sequence>MRSSRIIALASWSAGVWGFENKFLFPTDKDLTFHYKNTIEVQYQSNFASPTLYTYCKVNGKSKEENKVTAPKYNATVSVTLNWDDEASECWFNLMPADSKKTGFNSPNSWSYEVGKANTTTVKADDDTTKPSTKPSTSSSTTTSASSTATSTATPTTADAANAQVTTSSQPSATPSSEPLDDDPKSKGIKVGIAVGAAFGGLLVMTIIGMLAARFLRRDRPLKSYKSMAASASEMGLVAGGPHKPAASVSYNPVSQFEPSGAPASAPYDPHRH</sequence>
<feature type="compositionally biased region" description="Low complexity" evidence="1">
    <location>
        <begin position="130"/>
        <end position="178"/>
    </location>
</feature>
<keyword evidence="2" id="KW-0812">Transmembrane</keyword>
<accession>W3XAB2</accession>
<keyword evidence="2" id="KW-0472">Membrane</keyword>
<dbReference type="GeneID" id="19269932"/>
<protein>
    <recommendedName>
        <fullName evidence="5">Mid2 domain-containing protein</fullName>
    </recommendedName>
</protein>
<evidence type="ECO:0008006" key="5">
    <source>
        <dbReference type="Google" id="ProtNLM"/>
    </source>
</evidence>
<dbReference type="HOGENOM" id="CLU_080512_0_0_1"/>
<dbReference type="RefSeq" id="XP_007831691.1">
    <property type="nucleotide sequence ID" value="XM_007833500.1"/>
</dbReference>
<feature type="region of interest" description="Disordered" evidence="1">
    <location>
        <begin position="122"/>
        <end position="185"/>
    </location>
</feature>
<dbReference type="InParanoid" id="W3XAB2"/>
<evidence type="ECO:0000256" key="1">
    <source>
        <dbReference type="SAM" id="MobiDB-lite"/>
    </source>
</evidence>
<dbReference type="EMBL" id="KI912111">
    <property type="protein sequence ID" value="ETS83043.1"/>
    <property type="molecule type" value="Genomic_DNA"/>
</dbReference>
<keyword evidence="4" id="KW-1185">Reference proteome</keyword>
<name>W3XAB2_PESFW</name>
<evidence type="ECO:0000313" key="4">
    <source>
        <dbReference type="Proteomes" id="UP000030651"/>
    </source>
</evidence>
<gene>
    <name evidence="3" type="ORF">PFICI_04919</name>
</gene>
<feature type="region of interest" description="Disordered" evidence="1">
    <location>
        <begin position="250"/>
        <end position="273"/>
    </location>
</feature>